<protein>
    <submittedName>
        <fullName evidence="1">Uncharacterized protein</fullName>
    </submittedName>
</protein>
<dbReference type="AlphaFoldDB" id="A0A9P8TMV4"/>
<reference evidence="1" key="2">
    <citation type="submission" date="2021-01" db="EMBL/GenBank/DDBJ databases">
        <authorList>
            <person name="Schikora-Tamarit M.A."/>
        </authorList>
    </citation>
    <scope>NUCLEOTIDE SEQUENCE</scope>
    <source>
        <strain evidence="1">CBS2887</strain>
    </source>
</reference>
<keyword evidence="2" id="KW-1185">Reference proteome</keyword>
<dbReference type="Proteomes" id="UP000774326">
    <property type="component" value="Unassembled WGS sequence"/>
</dbReference>
<evidence type="ECO:0000313" key="2">
    <source>
        <dbReference type="Proteomes" id="UP000774326"/>
    </source>
</evidence>
<proteinExistence type="predicted"/>
<evidence type="ECO:0000313" key="1">
    <source>
        <dbReference type="EMBL" id="KAH3684544.1"/>
    </source>
</evidence>
<dbReference type="EMBL" id="JAEUBG010002416">
    <property type="protein sequence ID" value="KAH3684544.1"/>
    <property type="molecule type" value="Genomic_DNA"/>
</dbReference>
<sequence length="99" mass="11274">MFSEIKPLNFKKREWNEVRIKYSFMKLDSLALVSNESIMFGEPVVVQDEEVGRLLNDEVYKVRLLVDVVNGTTCTVVDGLKQGVTSLSNKIITTQFDES</sequence>
<name>A0A9P8TMV4_WICPI</name>
<accession>A0A9P8TMV4</accession>
<comment type="caution">
    <text evidence="1">The sequence shown here is derived from an EMBL/GenBank/DDBJ whole genome shotgun (WGS) entry which is preliminary data.</text>
</comment>
<organism evidence="1 2">
    <name type="scientific">Wickerhamomyces pijperi</name>
    <name type="common">Yeast</name>
    <name type="synonym">Pichia pijperi</name>
    <dbReference type="NCBI Taxonomy" id="599730"/>
    <lineage>
        <taxon>Eukaryota</taxon>
        <taxon>Fungi</taxon>
        <taxon>Dikarya</taxon>
        <taxon>Ascomycota</taxon>
        <taxon>Saccharomycotina</taxon>
        <taxon>Saccharomycetes</taxon>
        <taxon>Phaffomycetales</taxon>
        <taxon>Wickerhamomycetaceae</taxon>
        <taxon>Wickerhamomyces</taxon>
    </lineage>
</organism>
<gene>
    <name evidence="1" type="ORF">WICPIJ_004481</name>
</gene>
<reference evidence="1" key="1">
    <citation type="journal article" date="2021" name="Open Biol.">
        <title>Shared evolutionary footprints suggest mitochondrial oxidative damage underlies multiple complex I losses in fungi.</title>
        <authorList>
            <person name="Schikora-Tamarit M.A."/>
            <person name="Marcet-Houben M."/>
            <person name="Nosek J."/>
            <person name="Gabaldon T."/>
        </authorList>
    </citation>
    <scope>NUCLEOTIDE SEQUENCE</scope>
    <source>
        <strain evidence="1">CBS2887</strain>
    </source>
</reference>